<accession>A0A4Z0A4I1</accession>
<proteinExistence type="predicted"/>
<dbReference type="AlphaFoldDB" id="A0A4Z0A4I1"/>
<reference evidence="1 2" key="1">
    <citation type="submission" date="2019-02" db="EMBL/GenBank/DDBJ databases">
        <title>Genome sequencing of the rare red list fungi Hericium alpestre (H. flagellum).</title>
        <authorList>
            <person name="Buettner E."/>
            <person name="Kellner H."/>
        </authorList>
    </citation>
    <scope>NUCLEOTIDE SEQUENCE [LARGE SCALE GENOMIC DNA]</scope>
    <source>
        <strain evidence="1 2">DSM 108284</strain>
    </source>
</reference>
<protein>
    <submittedName>
        <fullName evidence="1">Uncharacterized protein</fullName>
    </submittedName>
</protein>
<evidence type="ECO:0000313" key="1">
    <source>
        <dbReference type="EMBL" id="TFY80799.1"/>
    </source>
</evidence>
<keyword evidence="2" id="KW-1185">Reference proteome</keyword>
<dbReference type="EMBL" id="SFCI01000286">
    <property type="protein sequence ID" value="TFY80799.1"/>
    <property type="molecule type" value="Genomic_DNA"/>
</dbReference>
<sequence length="320" mass="36080">MLLGAYAASIVKLFKEDQKVTTVLHHDVLQVTRSLLPIPAELLREIILLFLADAFFELVVTPDLDVNWDPLSPLLHTSFHFRQEFLAPDIQFLQSLECESPILWQARAFMLNTMYLRLLEARMPQLGEERYADLWTYIRRVNDTALSITDKMPASIRNAVFAPIQNHLYLSRHLVERIFIVQIVCIFCAVYWAAPEHVTGKNAPLAGLVSSLERGSKAVAEQGAELAKMGLKPDQWLPIPQAVLDAVSLPKCWGVLKGQISLPVKGDATRHQASGRVQDNATHQFGLRLRDHLSVVLSPDQKARCLTQGVEDIPLAWRRP</sequence>
<gene>
    <name evidence="1" type="ORF">EWM64_g3212</name>
</gene>
<name>A0A4Z0A4I1_9AGAM</name>
<organism evidence="1 2">
    <name type="scientific">Hericium alpestre</name>
    <dbReference type="NCBI Taxonomy" id="135208"/>
    <lineage>
        <taxon>Eukaryota</taxon>
        <taxon>Fungi</taxon>
        <taxon>Dikarya</taxon>
        <taxon>Basidiomycota</taxon>
        <taxon>Agaricomycotina</taxon>
        <taxon>Agaricomycetes</taxon>
        <taxon>Russulales</taxon>
        <taxon>Hericiaceae</taxon>
        <taxon>Hericium</taxon>
    </lineage>
</organism>
<evidence type="ECO:0000313" key="2">
    <source>
        <dbReference type="Proteomes" id="UP000298061"/>
    </source>
</evidence>
<comment type="caution">
    <text evidence="1">The sequence shown here is derived from an EMBL/GenBank/DDBJ whole genome shotgun (WGS) entry which is preliminary data.</text>
</comment>
<dbReference type="Proteomes" id="UP000298061">
    <property type="component" value="Unassembled WGS sequence"/>
</dbReference>